<dbReference type="GO" id="GO:0015031">
    <property type="term" value="P:protein transport"/>
    <property type="evidence" value="ECO:0007669"/>
    <property type="project" value="UniProtKB-KW"/>
</dbReference>
<keyword evidence="8" id="KW-0175">Coiled coil</keyword>
<evidence type="ECO:0000256" key="6">
    <source>
        <dbReference type="ARBA" id="ARBA00023034"/>
    </source>
</evidence>
<evidence type="ECO:0000256" key="8">
    <source>
        <dbReference type="SAM" id="Coils"/>
    </source>
</evidence>
<keyword evidence="4" id="KW-0813">Transport</keyword>
<keyword evidence="7" id="KW-0472">Membrane</keyword>
<protein>
    <recommendedName>
        <fullName evidence="3">Conserved oligomeric Golgi complex subunit 1</fullName>
    </recommendedName>
</protein>
<evidence type="ECO:0000256" key="2">
    <source>
        <dbReference type="ARBA" id="ARBA00006653"/>
    </source>
</evidence>
<dbReference type="InterPro" id="IPR033370">
    <property type="entry name" value="COG1"/>
</dbReference>
<dbReference type="GO" id="GO:0017119">
    <property type="term" value="C:Golgi transport complex"/>
    <property type="evidence" value="ECO:0007669"/>
    <property type="project" value="InterPro"/>
</dbReference>
<evidence type="ECO:0000313" key="10">
    <source>
        <dbReference type="EMBL" id="WEW61523.1"/>
    </source>
</evidence>
<dbReference type="GO" id="GO:0000139">
    <property type="term" value="C:Golgi membrane"/>
    <property type="evidence" value="ECO:0007669"/>
    <property type="project" value="UniProtKB-SubCell"/>
</dbReference>
<dbReference type="Pfam" id="PF08700">
    <property type="entry name" value="VPS51_Exo84_N"/>
    <property type="match status" value="1"/>
</dbReference>
<feature type="compositionally biased region" description="Polar residues" evidence="9">
    <location>
        <begin position="673"/>
        <end position="684"/>
    </location>
</feature>
<evidence type="ECO:0000256" key="5">
    <source>
        <dbReference type="ARBA" id="ARBA00022927"/>
    </source>
</evidence>
<evidence type="ECO:0000256" key="9">
    <source>
        <dbReference type="SAM" id="MobiDB-lite"/>
    </source>
</evidence>
<accession>A0AAF0DNL8</accession>
<feature type="compositionally biased region" description="Basic and acidic residues" evidence="9">
    <location>
        <begin position="685"/>
        <end position="700"/>
    </location>
</feature>
<keyword evidence="5" id="KW-0653">Protein transport</keyword>
<evidence type="ECO:0000256" key="1">
    <source>
        <dbReference type="ARBA" id="ARBA00004395"/>
    </source>
</evidence>
<feature type="region of interest" description="Disordered" evidence="9">
    <location>
        <begin position="669"/>
        <end position="700"/>
    </location>
</feature>
<keyword evidence="6" id="KW-0333">Golgi apparatus</keyword>
<dbReference type="AlphaFoldDB" id="A0AAF0DNL8"/>
<dbReference type="Proteomes" id="UP001219355">
    <property type="component" value="Chromosome 5"/>
</dbReference>
<proteinExistence type="inferred from homology"/>
<comment type="subcellular location">
    <subcellularLocation>
        <location evidence="1">Golgi apparatus membrane</location>
        <topology evidence="1">Peripheral membrane protein</topology>
    </subcellularLocation>
</comment>
<evidence type="ECO:0000256" key="3">
    <source>
        <dbReference type="ARBA" id="ARBA00020978"/>
    </source>
</evidence>
<comment type="similarity">
    <text evidence="2">Belongs to the COG1 family.</text>
</comment>
<sequence>MAADVPDTRTLKSWQEAFQYPIPTVRRIEQELRRDILSNREKLRSLVGVRYRDLLDTAQTIMEMNNEMQQVEENLSEIGRCCNPAAIARKSDGLRRLQKDKLDRVSSDRTFAAQLSLFSKCASSISKILRKRGSCIIVAKLLVISRLLHNALSQSTRATQFVECLWSQLEARQRTLLKRINRRLISSSSSVEDIIESLSAFCLVSRSSAEAALRHFHDVRLEVIGHQVEQSSSLRHALLGALSLYTHTLQRTANMLSGPLFDALKKLTMRPLLDDPAITCIGELGIDIFQPWISKEIRNFTPWIQHDQMSKQAAENVIKTWSKEAFDTLIAVAKTQLSRCEDFREVVSVRNFLLEAWLTGLNSTPCHSSMEVLEGIRSVINDRLVSILRAQSKGLTCVGIEISSTIAGWVDLQNRALPLSLWDPELVFLDFSDGALTFKTELMRRMQGHDAHILQVLDIYQNWLTTIMSRTGMIQELRAGRWEDIIDDDVDEDVLEIVKDELSEDDPHLLQTEHADALLEGFKSLQNSLNETVEGMRGPNLAPQAGFLLRIIRAIRTNIPGEVSNQDYIFAHDLVPKLHCILAEEVVSHISPSSLTRSLNPSRLRCPGRTLWEGDPQLPVQPSQAAFKLLRALVLAMEQQGPDLWDHAAVNELKLCLISRIITAITPSLEGPSVTSESDQGTTNGEHRVEDMEKDAESGATADHKTQLLFDILYLGCALTTAEGSNIEDQLKPLIDTLESDLKFVEQHMDTLRKRSQEYWKRTHLLFGLLG</sequence>
<gene>
    <name evidence="10" type="ORF">PRK78_007013</name>
</gene>
<evidence type="ECO:0000256" key="4">
    <source>
        <dbReference type="ARBA" id="ARBA00022448"/>
    </source>
</evidence>
<keyword evidence="11" id="KW-1185">Reference proteome</keyword>
<dbReference type="PANTHER" id="PTHR31658">
    <property type="entry name" value="CONSERVED OLIGOMERIC GOLGI COMPLEX SUBUNIT 1"/>
    <property type="match status" value="1"/>
</dbReference>
<dbReference type="PANTHER" id="PTHR31658:SF0">
    <property type="entry name" value="CONSERVED OLIGOMERIC GOLGI COMPLEX SUBUNIT 1"/>
    <property type="match status" value="1"/>
</dbReference>
<dbReference type="EMBL" id="CP120631">
    <property type="protein sequence ID" value="WEW61523.1"/>
    <property type="molecule type" value="Genomic_DNA"/>
</dbReference>
<evidence type="ECO:0000313" key="11">
    <source>
        <dbReference type="Proteomes" id="UP001219355"/>
    </source>
</evidence>
<organism evidence="10 11">
    <name type="scientific">Emydomyces testavorans</name>
    <dbReference type="NCBI Taxonomy" id="2070801"/>
    <lineage>
        <taxon>Eukaryota</taxon>
        <taxon>Fungi</taxon>
        <taxon>Dikarya</taxon>
        <taxon>Ascomycota</taxon>
        <taxon>Pezizomycotina</taxon>
        <taxon>Eurotiomycetes</taxon>
        <taxon>Eurotiomycetidae</taxon>
        <taxon>Onygenales</taxon>
        <taxon>Nannizziopsiaceae</taxon>
        <taxon>Emydomyces</taxon>
    </lineage>
</organism>
<dbReference type="GO" id="GO:0006891">
    <property type="term" value="P:intra-Golgi vesicle-mediated transport"/>
    <property type="evidence" value="ECO:0007669"/>
    <property type="project" value="InterPro"/>
</dbReference>
<evidence type="ECO:0000256" key="7">
    <source>
        <dbReference type="ARBA" id="ARBA00023136"/>
    </source>
</evidence>
<feature type="coiled-coil region" evidence="8">
    <location>
        <begin position="54"/>
        <end position="81"/>
    </location>
</feature>
<name>A0AAF0DNL8_9EURO</name>
<reference evidence="10" key="1">
    <citation type="submission" date="2023-03" db="EMBL/GenBank/DDBJ databases">
        <title>Emydomyces testavorans Genome Sequence.</title>
        <authorList>
            <person name="Hoyer L."/>
        </authorList>
    </citation>
    <scope>NUCLEOTIDE SEQUENCE</scope>
    <source>
        <strain evidence="10">16-2883</strain>
    </source>
</reference>